<evidence type="ECO:0000313" key="23">
    <source>
        <dbReference type="Proteomes" id="UP000295438"/>
    </source>
</evidence>
<dbReference type="EC" id="1.1.1.205" evidence="13 20"/>
<keyword evidence="8 13" id="KW-0630">Potassium</keyword>
<dbReference type="HAMAP" id="MF_01964">
    <property type="entry name" value="IMPDH"/>
    <property type="match status" value="1"/>
</dbReference>
<dbReference type="GO" id="GO:0006177">
    <property type="term" value="P:GMP biosynthetic process"/>
    <property type="evidence" value="ECO:0007669"/>
    <property type="project" value="UniProtKB-UniRule"/>
</dbReference>
<dbReference type="PIRSF" id="PIRSF000130">
    <property type="entry name" value="IMPDH"/>
    <property type="match status" value="1"/>
</dbReference>
<dbReference type="PANTHER" id="PTHR11911:SF111">
    <property type="entry name" value="INOSINE-5'-MONOPHOSPHATE DEHYDROGENASE"/>
    <property type="match status" value="1"/>
</dbReference>
<evidence type="ECO:0000256" key="16">
    <source>
        <dbReference type="PIRSR" id="PIRSR000130-3"/>
    </source>
</evidence>
<evidence type="ECO:0000256" key="12">
    <source>
        <dbReference type="ARBA" id="ARBA00048028"/>
    </source>
</evidence>
<dbReference type="Pfam" id="PF00478">
    <property type="entry name" value="IMPDH"/>
    <property type="match status" value="1"/>
</dbReference>
<dbReference type="Gene3D" id="3.20.20.70">
    <property type="entry name" value="Aldolase class I"/>
    <property type="match status" value="1"/>
</dbReference>
<dbReference type="GO" id="GO:0000166">
    <property type="term" value="F:nucleotide binding"/>
    <property type="evidence" value="ECO:0007669"/>
    <property type="project" value="UniProtKB-UniRule"/>
</dbReference>
<keyword evidence="23" id="KW-1185">Reference proteome</keyword>
<comment type="function">
    <text evidence="13">Catalyzes the conversion of inosine 5'-phosphate (IMP) to xanthosine 5'-phosphate (XMP), the first committed and rate-limiting step in the de novo synthesis of guanine nucleotides, and therefore plays an important role in the regulation of cell growth.</text>
</comment>
<dbReference type="CDD" id="cd04601">
    <property type="entry name" value="CBS_pair_IMPDH"/>
    <property type="match status" value="1"/>
</dbReference>
<dbReference type="AlphaFoldDB" id="A0A4V3AQW0"/>
<keyword evidence="9 13" id="KW-0560">Oxidoreductase</keyword>
<reference evidence="22 23" key="1">
    <citation type="submission" date="2019-03" db="EMBL/GenBank/DDBJ databases">
        <title>Algoriphagus aquimaris sp. nov., isolated form marine sediment in Pohang, Korea.</title>
        <authorList>
            <person name="Kim J."/>
            <person name="Yoon S.-H."/>
            <person name="Lee S.-S."/>
        </authorList>
    </citation>
    <scope>NUCLEOTIDE SEQUENCE [LARGE SCALE GENOMIC DNA]</scope>
    <source>
        <strain evidence="22 23">F21</strain>
    </source>
</reference>
<dbReference type="PANTHER" id="PTHR11911">
    <property type="entry name" value="INOSINE-5-MONOPHOSPHATE DEHYDROGENASE RELATED"/>
    <property type="match status" value="1"/>
</dbReference>
<comment type="similarity">
    <text evidence="2 13 19">Belongs to the IMPDH/GMPR family.</text>
</comment>
<dbReference type="SMART" id="SM00116">
    <property type="entry name" value="CBS"/>
    <property type="match status" value="2"/>
</dbReference>
<keyword evidence="4 13" id="KW-0479">Metal-binding</keyword>
<feature type="domain" description="CBS" evidence="21">
    <location>
        <begin position="157"/>
        <end position="217"/>
    </location>
</feature>
<feature type="binding site" evidence="13">
    <location>
        <position position="473"/>
    </location>
    <ligand>
        <name>K(+)</name>
        <dbReference type="ChEBI" id="CHEBI:29103"/>
        <note>ligand shared between two tetrameric partners</note>
    </ligand>
</feature>
<evidence type="ECO:0000256" key="13">
    <source>
        <dbReference type="HAMAP-Rule" id="MF_01964"/>
    </source>
</evidence>
<evidence type="ECO:0000256" key="1">
    <source>
        <dbReference type="ARBA" id="ARBA00001958"/>
    </source>
</evidence>
<comment type="pathway">
    <text evidence="13 20">Purine metabolism; XMP biosynthesis via de novo pathway; XMP from IMP: step 1/1.</text>
</comment>
<dbReference type="GO" id="GO:0003938">
    <property type="term" value="F:IMP dehydrogenase activity"/>
    <property type="evidence" value="ECO:0007669"/>
    <property type="project" value="UniProtKB-UniRule"/>
</dbReference>
<evidence type="ECO:0000256" key="11">
    <source>
        <dbReference type="ARBA" id="ARBA00023122"/>
    </source>
</evidence>
<evidence type="ECO:0000256" key="18">
    <source>
        <dbReference type="PROSITE-ProRule" id="PRU00703"/>
    </source>
</evidence>
<dbReference type="EMBL" id="SMUW01000034">
    <property type="protein sequence ID" value="TDK44257.1"/>
    <property type="molecule type" value="Genomic_DNA"/>
</dbReference>
<accession>A0A4V3AQW0</accession>
<comment type="catalytic activity">
    <reaction evidence="12 13 20">
        <text>IMP + NAD(+) + H2O = XMP + NADH + H(+)</text>
        <dbReference type="Rhea" id="RHEA:11708"/>
        <dbReference type="ChEBI" id="CHEBI:15377"/>
        <dbReference type="ChEBI" id="CHEBI:15378"/>
        <dbReference type="ChEBI" id="CHEBI:57464"/>
        <dbReference type="ChEBI" id="CHEBI:57540"/>
        <dbReference type="ChEBI" id="CHEBI:57945"/>
        <dbReference type="ChEBI" id="CHEBI:58053"/>
        <dbReference type="EC" id="1.1.1.205"/>
    </reaction>
</comment>
<dbReference type="NCBIfam" id="TIGR01302">
    <property type="entry name" value="IMP_dehydrog"/>
    <property type="match status" value="1"/>
</dbReference>
<evidence type="ECO:0000256" key="19">
    <source>
        <dbReference type="RuleBase" id="RU003927"/>
    </source>
</evidence>
<evidence type="ECO:0000256" key="7">
    <source>
        <dbReference type="ARBA" id="ARBA00022755"/>
    </source>
</evidence>
<dbReference type="GO" id="GO:0046872">
    <property type="term" value="F:metal ion binding"/>
    <property type="evidence" value="ECO:0007669"/>
    <property type="project" value="UniProtKB-UniRule"/>
</dbReference>
<feature type="binding site" evidence="13">
    <location>
        <position position="251"/>
    </location>
    <ligand>
        <name>NAD(+)</name>
        <dbReference type="ChEBI" id="CHEBI:57540"/>
    </ligand>
</feature>
<dbReference type="InterPro" id="IPR000644">
    <property type="entry name" value="CBS_dom"/>
</dbReference>
<feature type="active site" description="Proton acceptor" evidence="13 14">
    <location>
        <position position="404"/>
    </location>
</feature>
<evidence type="ECO:0000256" key="20">
    <source>
        <dbReference type="RuleBase" id="RU003928"/>
    </source>
</evidence>
<name>A0A4V3AQW0_9BACT</name>
<dbReference type="InterPro" id="IPR005990">
    <property type="entry name" value="IMP_DH"/>
</dbReference>
<evidence type="ECO:0000256" key="14">
    <source>
        <dbReference type="PIRSR" id="PIRSR000130-1"/>
    </source>
</evidence>
<dbReference type="PROSITE" id="PS51371">
    <property type="entry name" value="CBS"/>
    <property type="match status" value="2"/>
</dbReference>
<dbReference type="SMART" id="SM01240">
    <property type="entry name" value="IMPDH"/>
    <property type="match status" value="1"/>
</dbReference>
<proteinExistence type="inferred from homology"/>
<evidence type="ECO:0000259" key="21">
    <source>
        <dbReference type="PROSITE" id="PS51371"/>
    </source>
</evidence>
<feature type="binding site" evidence="13">
    <location>
        <position position="474"/>
    </location>
    <ligand>
        <name>K(+)</name>
        <dbReference type="ChEBI" id="CHEBI:29103"/>
        <note>ligand shared between two tetrameric partners</note>
    </ligand>
</feature>
<feature type="domain" description="CBS" evidence="21">
    <location>
        <begin position="97"/>
        <end position="153"/>
    </location>
</feature>
<keyword evidence="11 18" id="KW-0129">CBS domain</keyword>
<comment type="caution">
    <text evidence="13">Lacks conserved residue(s) required for the propagation of feature annotation.</text>
</comment>
<sequence>MNRNSDKFLFEALTYDDVLLVPGYSEVLPRETDTSTWLTKKIRLNIPLVSAAMDTVTEAELAIAIALEGGLGFIHKNMSIEKQAAQVRKVKRSQAGMILDPITLNIDAKVRDAESIMREYHIGGIPVVDQNRVLKGIITNRDLRFIKDPNLPIKQIMTIENLITAKSGVSLEQAEEILQEYKIEKLPIVDEDNKLTGLITYKDILKRKDKPHACKDEYGRLRVGAAVGVTADIVSRVEALVQAGVDVVSIDTAHGHSKGVIETCKKIKTAFPDLEVIVGNIATPEAAIALADAGADAVKVGVGPGSICTTRIIAGVGVPQLSAVFECSQALKERGVPVIADGGIRYSGDLVKAVAAGGSSIMIGSLLAGTEEAPGEMIIFEGRKFKSYRGMGSLEAMESGSKDRYFQDAEDNIKKLVPEGIVGRVPYKGLVAEVLYQLVGGLQAGMGYCGTKTIEDLQKNGKFVKITAAGVKESHPHDVSVTREAPNYSLKS</sequence>
<evidence type="ECO:0000256" key="17">
    <source>
        <dbReference type="PIRSR" id="PIRSR000130-4"/>
    </source>
</evidence>
<dbReference type="PROSITE" id="PS00487">
    <property type="entry name" value="IMP_DH_GMP_RED"/>
    <property type="match status" value="1"/>
</dbReference>
<feature type="binding site" evidence="13 15">
    <location>
        <position position="419"/>
    </location>
    <ligand>
        <name>IMP</name>
        <dbReference type="ChEBI" id="CHEBI:58053"/>
    </ligand>
</feature>
<keyword evidence="7 13" id="KW-0658">Purine biosynthesis</keyword>
<evidence type="ECO:0000256" key="10">
    <source>
        <dbReference type="ARBA" id="ARBA00023027"/>
    </source>
</evidence>
<comment type="subunit">
    <text evidence="3 13">Homotetramer.</text>
</comment>
<dbReference type="InterPro" id="IPR046342">
    <property type="entry name" value="CBS_dom_sf"/>
</dbReference>
<feature type="binding site" description="in other chain" evidence="13 17">
    <location>
        <position position="305"/>
    </location>
    <ligand>
        <name>K(+)</name>
        <dbReference type="ChEBI" id="CHEBI:29103"/>
        <note>ligand shared between two tetrameric partners</note>
    </ligand>
</feature>
<feature type="active site" description="Thioimidate intermediate" evidence="13 14">
    <location>
        <position position="308"/>
    </location>
</feature>
<dbReference type="InterPro" id="IPR001093">
    <property type="entry name" value="IMP_DH_GMPRt"/>
</dbReference>
<evidence type="ECO:0000256" key="3">
    <source>
        <dbReference type="ARBA" id="ARBA00011881"/>
    </source>
</evidence>
<evidence type="ECO:0000256" key="5">
    <source>
        <dbReference type="ARBA" id="ARBA00022737"/>
    </source>
</evidence>
<protein>
    <recommendedName>
        <fullName evidence="13 20">Inosine-5'-monophosphate dehydrogenase</fullName>
        <shortName evidence="13">IMP dehydrogenase</shortName>
        <shortName evidence="13">IMPD</shortName>
        <shortName evidence="13">IMPDH</shortName>
        <ecNumber evidence="13 20">1.1.1.205</ecNumber>
    </recommendedName>
</protein>
<dbReference type="FunFam" id="3.20.20.70:FF:000003">
    <property type="entry name" value="GMP reductase"/>
    <property type="match status" value="1"/>
</dbReference>
<dbReference type="Pfam" id="PF00571">
    <property type="entry name" value="CBS"/>
    <property type="match status" value="2"/>
</dbReference>
<evidence type="ECO:0000256" key="8">
    <source>
        <dbReference type="ARBA" id="ARBA00022958"/>
    </source>
</evidence>
<dbReference type="Proteomes" id="UP000295438">
    <property type="component" value="Unassembled WGS sequence"/>
</dbReference>
<feature type="binding site" evidence="13 15">
    <location>
        <begin position="364"/>
        <end position="365"/>
    </location>
    <ligand>
        <name>IMP</name>
        <dbReference type="ChEBI" id="CHEBI:58053"/>
    </ligand>
</feature>
<dbReference type="InterPro" id="IPR015875">
    <property type="entry name" value="IMP_DH/GMP_Rdtase_CS"/>
</dbReference>
<feature type="binding site" description="in other chain" evidence="13 17">
    <location>
        <position position="303"/>
    </location>
    <ligand>
        <name>K(+)</name>
        <dbReference type="ChEBI" id="CHEBI:29103"/>
        <note>ligand shared between two tetrameric partners</note>
    </ligand>
</feature>
<dbReference type="RefSeq" id="WP_100628554.1">
    <property type="nucleotide sequence ID" value="NZ_SMUW01000034.1"/>
</dbReference>
<comment type="activity regulation">
    <text evidence="13">Mycophenolic acid (MPA) is a non-competitive inhibitor that prevents formation of the closed enzyme conformation by binding to the same site as the amobile flap. In contrast, mizoribine monophosphate (MZP) is a competitive inhibitor that induces the closed conformation. MPA is a potent inhibitor of mammalian IMPDHs but a poor inhibitor of the bacterial enzymes. MZP is a more potent inhibitor of bacterial IMPDH.</text>
</comment>
<feature type="binding site" evidence="13">
    <location>
        <position position="475"/>
    </location>
    <ligand>
        <name>K(+)</name>
        <dbReference type="ChEBI" id="CHEBI:29103"/>
        <note>ligand shared between two tetrameric partners</note>
    </ligand>
</feature>
<evidence type="ECO:0000256" key="9">
    <source>
        <dbReference type="ARBA" id="ARBA00023002"/>
    </source>
</evidence>
<dbReference type="SUPFAM" id="SSF51412">
    <property type="entry name" value="Inosine monophosphate dehydrogenase (IMPDH)"/>
    <property type="match status" value="1"/>
</dbReference>
<evidence type="ECO:0000313" key="22">
    <source>
        <dbReference type="EMBL" id="TDK44257.1"/>
    </source>
</evidence>
<keyword evidence="10 13" id="KW-0520">NAD</keyword>
<feature type="binding site" description="in other chain" evidence="13 17">
    <location>
        <position position="308"/>
    </location>
    <ligand>
        <name>K(+)</name>
        <dbReference type="ChEBI" id="CHEBI:29103"/>
        <note>ligand shared between two tetrameric partners</note>
    </ligand>
</feature>
<dbReference type="GO" id="GO:0006183">
    <property type="term" value="P:GTP biosynthetic process"/>
    <property type="evidence" value="ECO:0007669"/>
    <property type="project" value="TreeGrafter"/>
</dbReference>
<comment type="caution">
    <text evidence="22">The sequence shown here is derived from an EMBL/GenBank/DDBJ whole genome shotgun (WGS) entry which is preliminary data.</text>
</comment>
<evidence type="ECO:0000256" key="15">
    <source>
        <dbReference type="PIRSR" id="PIRSR000130-2"/>
    </source>
</evidence>
<dbReference type="InterPro" id="IPR013785">
    <property type="entry name" value="Aldolase_TIM"/>
</dbReference>
<gene>
    <name evidence="13 22" type="primary">guaB</name>
    <name evidence="22" type="ORF">E1898_11330</name>
</gene>
<evidence type="ECO:0000256" key="2">
    <source>
        <dbReference type="ARBA" id="ARBA00005502"/>
    </source>
</evidence>
<evidence type="ECO:0000256" key="4">
    <source>
        <dbReference type="ARBA" id="ARBA00022723"/>
    </source>
</evidence>
<comment type="cofactor">
    <cofactor evidence="1 13">
        <name>K(+)</name>
        <dbReference type="ChEBI" id="CHEBI:29103"/>
    </cofactor>
</comment>
<feature type="binding site" evidence="13 16">
    <location>
        <begin position="301"/>
        <end position="303"/>
    </location>
    <ligand>
        <name>NAD(+)</name>
        <dbReference type="ChEBI" id="CHEBI:57540"/>
    </ligand>
</feature>
<evidence type="ECO:0000256" key="6">
    <source>
        <dbReference type="ARBA" id="ARBA00022749"/>
    </source>
</evidence>
<keyword evidence="6 13" id="KW-0332">GMP biosynthesis</keyword>
<dbReference type="SUPFAM" id="SSF54631">
    <property type="entry name" value="CBS-domain pair"/>
    <property type="match status" value="1"/>
</dbReference>
<keyword evidence="5" id="KW-0677">Repeat</keyword>
<feature type="binding site" evidence="13 15">
    <location>
        <begin position="388"/>
        <end position="392"/>
    </location>
    <ligand>
        <name>IMP</name>
        <dbReference type="ChEBI" id="CHEBI:58053"/>
    </ligand>
</feature>
<dbReference type="CDD" id="cd00381">
    <property type="entry name" value="IMPDH"/>
    <property type="match status" value="1"/>
</dbReference>
<feature type="binding site" evidence="13 15">
    <location>
        <begin position="341"/>
        <end position="343"/>
    </location>
    <ligand>
        <name>IMP</name>
        <dbReference type="ChEBI" id="CHEBI:58053"/>
    </ligand>
</feature>
<feature type="binding site" evidence="13 15">
    <location>
        <position position="306"/>
    </location>
    <ligand>
        <name>IMP</name>
        <dbReference type="ChEBI" id="CHEBI:58053"/>
    </ligand>
</feature>
<dbReference type="UniPathway" id="UPA00601">
    <property type="reaction ID" value="UER00295"/>
</dbReference>
<feature type="binding site" evidence="16">
    <location>
        <begin position="251"/>
        <end position="253"/>
    </location>
    <ligand>
        <name>NAD(+)</name>
        <dbReference type="ChEBI" id="CHEBI:57540"/>
    </ligand>
</feature>
<organism evidence="22 23">
    <name type="scientific">Algoriphagus formosus</name>
    <dbReference type="NCBI Taxonomy" id="2007308"/>
    <lineage>
        <taxon>Bacteria</taxon>
        <taxon>Pseudomonadati</taxon>
        <taxon>Bacteroidota</taxon>
        <taxon>Cytophagia</taxon>
        <taxon>Cytophagales</taxon>
        <taxon>Cyclobacteriaceae</taxon>
        <taxon>Algoriphagus</taxon>
    </lineage>
</organism>